<evidence type="ECO:0000259" key="1">
    <source>
        <dbReference type="Pfam" id="PF22819"/>
    </source>
</evidence>
<dbReference type="Proteomes" id="UP000243605">
    <property type="component" value="Unassembled WGS sequence"/>
</dbReference>
<dbReference type="RefSeq" id="WP_091474423.1">
    <property type="nucleotide sequence ID" value="NZ_FOIT01000002.1"/>
</dbReference>
<evidence type="ECO:0000313" key="2">
    <source>
        <dbReference type="EMBL" id="SEV95050.1"/>
    </source>
</evidence>
<feature type="domain" description="TcaA protein NTF2-like" evidence="1">
    <location>
        <begin position="318"/>
        <end position="422"/>
    </location>
</feature>
<name>A0A662Z2P2_9STAP</name>
<dbReference type="OrthoDB" id="583109at2"/>
<organism evidence="2 3">
    <name type="scientific">Aliicoccus persicus</name>
    <dbReference type="NCBI Taxonomy" id="930138"/>
    <lineage>
        <taxon>Bacteria</taxon>
        <taxon>Bacillati</taxon>
        <taxon>Bacillota</taxon>
        <taxon>Bacilli</taxon>
        <taxon>Bacillales</taxon>
        <taxon>Staphylococcaceae</taxon>
        <taxon>Aliicoccus</taxon>
    </lineage>
</organism>
<protein>
    <recommendedName>
        <fullName evidence="1">TcaA protein NTF2-like domain-containing protein</fullName>
    </recommendedName>
</protein>
<proteinExistence type="predicted"/>
<dbReference type="EMBL" id="FOIT01000002">
    <property type="protein sequence ID" value="SEV95050.1"/>
    <property type="molecule type" value="Genomic_DNA"/>
</dbReference>
<evidence type="ECO:0000313" key="3">
    <source>
        <dbReference type="Proteomes" id="UP000243605"/>
    </source>
</evidence>
<accession>A0A662Z2P2</accession>
<dbReference type="AlphaFoldDB" id="A0A662Z2P2"/>
<feature type="domain" description="TcaA protein NTF2-like" evidence="1">
    <location>
        <begin position="429"/>
        <end position="538"/>
    </location>
</feature>
<keyword evidence="3" id="KW-1185">Reference proteome</keyword>
<gene>
    <name evidence="2" type="ORF">SAMN05192557_0960</name>
</gene>
<reference evidence="2 3" key="1">
    <citation type="submission" date="2016-10" db="EMBL/GenBank/DDBJ databases">
        <authorList>
            <person name="Varghese N."/>
            <person name="Submissions S."/>
        </authorList>
    </citation>
    <scope>NUCLEOTIDE SEQUENCE [LARGE SCALE GENOMIC DNA]</scope>
    <source>
        <strain evidence="2 3">IBRC-M10081</strain>
    </source>
</reference>
<dbReference type="Pfam" id="PF22819">
    <property type="entry name" value="TcaA_5th"/>
    <property type="match status" value="2"/>
</dbReference>
<sequence length="542" mass="62408">MKKILLSFLVTTIFFTFSNNQIYANSDSDLSDEQIVALALIAEKEDPYFYPREMFEQGWYESCYPGVSESMRDIPFYKIPIVERSSQLDMINAPGDMRGFSLPPFGCRLTPEIFFNDTDILIRDSGSGVMLPTEYGDPNDTSSHLFKVEELYELHKDDPLFEKVTNMIVTDNSAGIAYFLSNENIAKIIALSYGKDTQEFNSFKIEEARLMNEFKDFSFSTNLRITASNESQQDVIAFELLRDGTIIVLDMDSVNHVRYSEDPSLAYEESKKAALETSQEFHLKDAENIDISDILPLIDSSNINDYINDTSIRLVGRELIELFFDSYFIELNNAYRTSDFSTISQYIDEDSSYYNHIQDSVTDDTRTSSLINDYEIVEFYSHSDSLTVIVHAALHTGTSSPLVYYHTYSIDNTGERLKILSYTRDVDPESFAMSFFRTFFSNLELAYETADFNYIASDLLENTEYYNSMKYNVENQLFNNFVVHNIIIEEVISYDANEVYIRVNTDREHDLSDGIVNLIGEYTVRVDGISNWKIVDYNSYAQ</sequence>
<dbReference type="InterPro" id="IPR054528">
    <property type="entry name" value="TcaA_5th"/>
</dbReference>